<dbReference type="STRING" id="5865.A7AR18"/>
<feature type="domain" description="U3 small nucleolar RNA-associated protein 20" evidence="2">
    <location>
        <begin position="1620"/>
        <end position="1820"/>
    </location>
</feature>
<gene>
    <name evidence="3" type="ORF">BBOV_IV006280</name>
</gene>
<dbReference type="GeneID" id="5478789"/>
<dbReference type="SUPFAM" id="SSF48371">
    <property type="entry name" value="ARM repeat"/>
    <property type="match status" value="3"/>
</dbReference>
<dbReference type="InParanoid" id="A7AR18"/>
<evidence type="ECO:0000313" key="3">
    <source>
        <dbReference type="EMBL" id="EDO06987.1"/>
    </source>
</evidence>
<dbReference type="eggNOG" id="KOG1823">
    <property type="taxonomic scope" value="Eukaryota"/>
</dbReference>
<dbReference type="Proteomes" id="UP000002173">
    <property type="component" value="Unassembled WGS sequence"/>
</dbReference>
<sequence length="2588" mass="293915">MTNRGKFKFQSASKRSRSLKASSFSDISTVAQPEVPIENRRSFLHNVRITLRSKELITYNQELKGILDNCGVLTEGKFATSWPFPKWSEYAIQTLLRCAQAASTRELTPICRLLAFFFKDYGDQICVNMPFGDLLNILENSPENNSEPIFSLLATHFRANSRCVSEDLDDLIALFTPWLRHSNQLIRRMSMESLSLLLRRIPDKRMDNSEHLLFGIIKNVNGTFTTKLHPLFKHLLCTLPTLDICHGNGVSLLDARSRIAAGFRECLMMMKKHCKSAKMDIAWLHTSYEEFIAKFNDDSLSPDAIASYSISAELSIELFLLFGNNHNVKIKDMVLVRSPTSFDAFLTFFVIPLLRFAKCLGPQGDGLFCEICQLLVRVVRSDTECTNVLRDRFTEVLDDLLHFMTYATNINPLMVLFEWRLRSDDLVHISHFLLVISHMFEENDLFHPVIINPVVRKRIMECVDASVNNILALQNDAGVPTEEYDSQYSHHMSIIFGCLTGIRCIHALSSRMKSVNSAINVDTLESILRECLSKITSDPDILTVRVYMLCIDLLEPSRTKEWADALVDATVSNKRLQQDYSIIDYLSKNFNENVTPLANLLMALLPHPGTKFRISCLKFLKAFFDSSGLDTNCLTYLLEMEAFEPSLENERKKSLLISKVVDTMIIPKVLTEKLNMYIELIFKILASQFFVKFAPLWQAAFENIDKLVSKLTSNLTGKQSSNLALILDHMWDSCFKILEATEDSSPKLPNGLPHYMLPFIRVEDDQSTDAVTIQREVLRVITTLISHMDHKDQRLMTICSYAYAQMTDTSKDRFRRNALEMVSMLLQQYKMKDPPSYLVDACLRDGVRSSDGSTRESSLLIVAMRFPGINIKRLHSLAIGEYQDIMQDQESGGTISKDPRMRELSRGIEIRMLCPRILQHSKQPHFKNIFEYISSLDSRYVSMICAEFLPGCFSNHFFTASVTGDDAFTWMVDVMGFNGGCYSNFPTQKSLRALGVMVQRLKKTLHTQALPLFECCLKMLADCTNIRNGHEDVAAGYMADCNVDSMVSIITSLMIDLITYFQDLMQQFISLLSGYSSYIESLLNGNQDVLSLVECLLRCNGYTKELCTSIIPGAFPRIFQYPGNATLFAIIEHLYCQYDSSDEDSPMGPMKQFLVAHSPAVLDALRSQTPIGVHISHAILMLPIPVEHRRSCLTILMQNIPHLKRAYIQKSTDIKQNHEYIGSLRLFLECLNLCVGLLTSEDEEMVQAMWDIVNDYLFYVGDLQCRRLACSLLSSIPTQDTALAALCDHLIIMNGSDSNSMDAKMDLDINCERMPLLISDVVEQGGSARVIFTALTHALYLMVVGHKDPSVRRSVLNLTNAVMASTSKVLMNFPLDKDTQSSCEALDSIRNPYLDLISKCIFPFIKHCISNEDGKQALFFSAIELIEQFSSCYSCDQRLAAFFGEKLHGDLLFNQEVLQCFKQLHHVQKHWRNEGLKQLALLIERQGLFTSHTTYKLLVPICLEFLLQSRSSKYSIYREPSIDCLVASGAKLPPDVLLTFLHRLLELYESDVEDGLHVFSRIIVNLPLPTNEKPSVLVSQEPGDDAKYRWLLQRLRQMLTRTEDGAEIPCPSTYGAFGSLLRHQNADSCAKEVVKLSRLLCKSLCTRTHDIRQAGRQALIKFLQCIGFEYFPVVLKELAGHMSRGYQLQVLLYTCHAILSTFSMANPGFEITHDKVVTTLCDLITNVLILEREKEGVLSKMTETKESKASGIVRLLSEFGSFDVCLSTIRYLWSIVKGTCTMPPDMRFEYSVNHLQVVERLLSSSVTGLLANKNVDLYALASVVFYAFLPLVRGMKRRFKAQLPSEAQSQYAQFSELATASLKLHSVNSNNGSSSKEPQKNSFMLTNKAKEELYTLYPGTSTGRSLASSTKLGFDDHIVSPLFVDVALKIYAKLAVDVQSEFETRIPDDVEPNGELGLSLAKVSWMTTALGIVLCFISEDMKLQKSAAAPLIHLCNDNTEFMNICGPILAEHLVESMGSMHLIGSDDIVKDHITLVSHFLRSNQRDILFAAWEKMGKSKELVPGILMQLEANLDRVGLQPAILKLFTLLLQLEMTHDNIEKTLYQVFQEILVRMLKGGMTPSAMRASSEAIAMFLICVPMEESNRSKRFGMLLKHVTSSIPLVRLTVLQCLRHFLRGLCRKAGWKRYSEMVMVCVTMQLLNESDLQCKRVMARIIAFIWSESPPDIKKGLMECITHFLTKTDGCKEVAFAYFSFHCLSTENSLAWVRKSCIFDFAVGFTPTLESELSVLPNSVLWQFPYYWLRLLDQFLNLPQSRDSLTINEILYPGTDSLVVVMNRVWQFALDHGIGSSHPWIRAASLRMLTRLVSSAEGYANIYQKYDGEIYLLIRPGLKLLSIETAMIERHDKVGVALEQCVTSLMDQILANISEAEKNLERLINKLCHDLRLCLGNYTHCKRRIDILLKLLHHYVKNDKAYDTHLRAPMLRIMIASSRALTCNIHLHRISEYVDDDEAQQNRTSLVSEHAHQIICDIESRFSMMDKANEYTKLLSFARDFVSRRKMMQRLKRQSNSRPKTKKTHRKKKKKHNLV</sequence>
<dbReference type="GO" id="GO:0030686">
    <property type="term" value="C:90S preribosome"/>
    <property type="evidence" value="ECO:0007669"/>
    <property type="project" value="TreeGrafter"/>
</dbReference>
<dbReference type="RefSeq" id="XP_001610555.1">
    <property type="nucleotide sequence ID" value="XM_001610505.1"/>
</dbReference>
<evidence type="ECO:0000259" key="2">
    <source>
        <dbReference type="Pfam" id="PF20416"/>
    </source>
</evidence>
<dbReference type="VEuPathDB" id="PiroplasmaDB:BBOV_IV006280"/>
<name>A7AR18_BABBO</name>
<dbReference type="KEGG" id="bbo:BBOV_IV006280"/>
<evidence type="ECO:0000313" key="4">
    <source>
        <dbReference type="Proteomes" id="UP000002173"/>
    </source>
</evidence>
<dbReference type="InterPro" id="IPR052575">
    <property type="entry name" value="SSU_processome_comp_20"/>
</dbReference>
<accession>A7AR18</accession>
<dbReference type="InterPro" id="IPR016024">
    <property type="entry name" value="ARM-type_fold"/>
</dbReference>
<reference evidence="3 4" key="1">
    <citation type="journal article" date="2007" name="PLoS Pathog.">
        <title>Genome sequence of Babesia bovis and comparative analysis of apicomplexan hemoprotozoa.</title>
        <authorList>
            <person name="Brayton K.A."/>
            <person name="Lau A.O.T."/>
            <person name="Herndon D.R."/>
            <person name="Hannick L."/>
            <person name="Kappmeyer L.S."/>
            <person name="Berens S.J."/>
            <person name="Bidwell S.L."/>
            <person name="Brown W.C."/>
            <person name="Crabtree J."/>
            <person name="Fadrosh D."/>
            <person name="Feldblum T."/>
            <person name="Forberger H.A."/>
            <person name="Haas B.J."/>
            <person name="Howell J.M."/>
            <person name="Khouri H."/>
            <person name="Koo H."/>
            <person name="Mann D.J."/>
            <person name="Norimine J."/>
            <person name="Paulsen I.T."/>
            <person name="Radune D."/>
            <person name="Ren Q."/>
            <person name="Smith R.K. Jr."/>
            <person name="Suarez C.E."/>
            <person name="White O."/>
            <person name="Wortman J.R."/>
            <person name="Knowles D.P. Jr."/>
            <person name="McElwain T.F."/>
            <person name="Nene V.M."/>
        </authorList>
    </citation>
    <scope>NUCLEOTIDE SEQUENCE [LARGE SCALE GENOMIC DNA]</scope>
    <source>
        <strain evidence="3">T2Bo</strain>
    </source>
</reference>
<proteinExistence type="predicted"/>
<dbReference type="GO" id="GO:0032040">
    <property type="term" value="C:small-subunit processome"/>
    <property type="evidence" value="ECO:0007669"/>
    <property type="project" value="TreeGrafter"/>
</dbReference>
<dbReference type="Pfam" id="PF20416">
    <property type="entry name" value="UTP20"/>
    <property type="match status" value="1"/>
</dbReference>
<evidence type="ECO:0000256" key="1">
    <source>
        <dbReference type="SAM" id="MobiDB-lite"/>
    </source>
</evidence>
<reference evidence="4" key="2">
    <citation type="journal article" date="2020" name="Data Brief">
        <title>Transcriptome dataset of Babesia bovis life stages within vertebrate and invertebrate hosts.</title>
        <authorList>
            <person name="Ueti M.W."/>
            <person name="Johnson W.C."/>
            <person name="Kappmeyer L.S."/>
            <person name="Herndon D.R."/>
            <person name="Mousel M.R."/>
            <person name="Reif K.E."/>
            <person name="Taus N.S."/>
            <person name="Ifeonu O.O."/>
            <person name="Silva J.C."/>
            <person name="Suarez C.E."/>
            <person name="Brayton K.A."/>
        </authorList>
    </citation>
    <scope>NUCLEOTIDE SEQUENCE [LARGE SCALE GENOMIC DNA]</scope>
</reference>
<organism evidence="3 4">
    <name type="scientific">Babesia bovis</name>
    <dbReference type="NCBI Taxonomy" id="5865"/>
    <lineage>
        <taxon>Eukaryota</taxon>
        <taxon>Sar</taxon>
        <taxon>Alveolata</taxon>
        <taxon>Apicomplexa</taxon>
        <taxon>Aconoidasida</taxon>
        <taxon>Piroplasmida</taxon>
        <taxon>Babesiidae</taxon>
        <taxon>Babesia</taxon>
    </lineage>
</organism>
<reference evidence="4" key="3">
    <citation type="journal article" date="2021" name="Int. J. Parasitol.">
        <title>Comparative analysis of gene expression between Babesia bovis blood stages and kinetes allowed by improved genome annotation.</title>
        <authorList>
            <person name="Ueti M.W."/>
            <person name="Johnson W.C."/>
            <person name="Kappmeyer L.S."/>
            <person name="Herndon D.R."/>
            <person name="Mousel M.R."/>
            <person name="Reif K.E."/>
            <person name="Taus N.S."/>
            <person name="Ifeonu O.O."/>
            <person name="Silva J.C."/>
            <person name="Suarez C.E."/>
            <person name="Brayton K.A."/>
        </authorList>
    </citation>
    <scope>NUCLEOTIDE SEQUENCE [LARGE SCALE GENOMIC DNA]</scope>
</reference>
<keyword evidence="4" id="KW-1185">Reference proteome</keyword>
<dbReference type="InterPro" id="IPR046523">
    <property type="entry name" value="UTP20_dom"/>
</dbReference>
<feature type="region of interest" description="Disordered" evidence="1">
    <location>
        <begin position="2561"/>
        <end position="2588"/>
    </location>
</feature>
<dbReference type="PANTHER" id="PTHR17695">
    <property type="entry name" value="SMALL SUBUNIT PROCESSOME COMPONENT 20 HOMOLOG"/>
    <property type="match status" value="1"/>
</dbReference>
<protein>
    <recommendedName>
        <fullName evidence="2">U3 small nucleolar RNA-associated protein 20 domain-containing protein</fullName>
    </recommendedName>
</protein>
<dbReference type="EMBL" id="AAXT01000002">
    <property type="protein sequence ID" value="EDO06987.1"/>
    <property type="molecule type" value="Genomic_DNA"/>
</dbReference>
<dbReference type="OMA" id="EWRLKTN"/>
<dbReference type="PANTHER" id="PTHR17695:SF11">
    <property type="entry name" value="SMALL SUBUNIT PROCESSOME COMPONENT 20 HOMOLOG"/>
    <property type="match status" value="1"/>
</dbReference>
<comment type="caution">
    <text evidence="3">The sequence shown here is derived from an EMBL/GenBank/DDBJ whole genome shotgun (WGS) entry which is preliminary data.</text>
</comment>